<protein>
    <submittedName>
        <fullName evidence="2">Uncharacterized protein</fullName>
    </submittedName>
</protein>
<name>E4XSC7_OIKDI</name>
<dbReference type="InParanoid" id="E4XSC7"/>
<reference evidence="2" key="1">
    <citation type="journal article" date="2010" name="Science">
        <title>Plasticity of animal genome architecture unmasked by rapid evolution of a pelagic tunicate.</title>
        <authorList>
            <person name="Denoeud F."/>
            <person name="Henriet S."/>
            <person name="Mungpakdee S."/>
            <person name="Aury J.M."/>
            <person name="Da Silva C."/>
            <person name="Brinkmann H."/>
            <person name="Mikhaleva J."/>
            <person name="Olsen L.C."/>
            <person name="Jubin C."/>
            <person name="Canestro C."/>
            <person name="Bouquet J.M."/>
            <person name="Danks G."/>
            <person name="Poulain J."/>
            <person name="Campsteijn C."/>
            <person name="Adamski M."/>
            <person name="Cross I."/>
            <person name="Yadetie F."/>
            <person name="Muffato M."/>
            <person name="Louis A."/>
            <person name="Butcher S."/>
            <person name="Tsagkogeorga G."/>
            <person name="Konrad A."/>
            <person name="Singh S."/>
            <person name="Jensen M.F."/>
            <person name="Cong E.H."/>
            <person name="Eikeseth-Otteraa H."/>
            <person name="Noel B."/>
            <person name="Anthouard V."/>
            <person name="Porcel B.M."/>
            <person name="Kachouri-Lafond R."/>
            <person name="Nishino A."/>
            <person name="Ugolini M."/>
            <person name="Chourrout P."/>
            <person name="Nishida H."/>
            <person name="Aasland R."/>
            <person name="Huzurbazar S."/>
            <person name="Westhof E."/>
            <person name="Delsuc F."/>
            <person name="Lehrach H."/>
            <person name="Reinhardt R."/>
            <person name="Weissenbach J."/>
            <person name="Roy S.W."/>
            <person name="Artiguenave F."/>
            <person name="Postlethwait J.H."/>
            <person name="Manak J.R."/>
            <person name="Thompson E.M."/>
            <person name="Jaillon O."/>
            <person name="Du Pasquier L."/>
            <person name="Boudinot P."/>
            <person name="Liberles D.A."/>
            <person name="Volff J.N."/>
            <person name="Philippe H."/>
            <person name="Lenhard B."/>
            <person name="Roest Crollius H."/>
            <person name="Wincker P."/>
            <person name="Chourrout D."/>
        </authorList>
    </citation>
    <scope>NUCLEOTIDE SEQUENCE [LARGE SCALE GENOMIC DNA]</scope>
</reference>
<keyword evidence="3" id="KW-1185">Reference proteome</keyword>
<feature type="region of interest" description="Disordered" evidence="1">
    <location>
        <begin position="146"/>
        <end position="176"/>
    </location>
</feature>
<feature type="compositionally biased region" description="Acidic residues" evidence="1">
    <location>
        <begin position="166"/>
        <end position="176"/>
    </location>
</feature>
<evidence type="ECO:0000313" key="2">
    <source>
        <dbReference type="EMBL" id="CBY19929.1"/>
    </source>
</evidence>
<gene>
    <name evidence="2" type="ORF">GSOID_T00002079001</name>
</gene>
<organism evidence="2">
    <name type="scientific">Oikopleura dioica</name>
    <name type="common">Tunicate</name>
    <dbReference type="NCBI Taxonomy" id="34765"/>
    <lineage>
        <taxon>Eukaryota</taxon>
        <taxon>Metazoa</taxon>
        <taxon>Chordata</taxon>
        <taxon>Tunicata</taxon>
        <taxon>Appendicularia</taxon>
        <taxon>Copelata</taxon>
        <taxon>Oikopleuridae</taxon>
        <taxon>Oikopleura</taxon>
    </lineage>
</organism>
<evidence type="ECO:0000256" key="1">
    <source>
        <dbReference type="SAM" id="MobiDB-lite"/>
    </source>
</evidence>
<dbReference type="EMBL" id="FN653133">
    <property type="protein sequence ID" value="CBY19929.1"/>
    <property type="molecule type" value="Genomic_DNA"/>
</dbReference>
<evidence type="ECO:0000313" key="3">
    <source>
        <dbReference type="Proteomes" id="UP000001307"/>
    </source>
</evidence>
<sequence length="176" mass="20149">MPKRMPKGGDKTARNCKVPETVIKMDAFCPVWGRGNKIKTWRVWCQWRALDWTAEIMDGSSLGPSEKRDAKRMMTSPSKKLVFPWPKNKARRKILKREGYSDYGSTDKRQWLVKPQDEINFEDGQEMLPDEPDEVHLIGSNTMSKNIGRWDSLDSDSGSETYQADSENDSDADDSA</sequence>
<accession>E4XSC7</accession>
<proteinExistence type="predicted"/>
<dbReference type="Proteomes" id="UP000001307">
    <property type="component" value="Unassembled WGS sequence"/>
</dbReference>
<dbReference type="AlphaFoldDB" id="E4XSC7"/>